<dbReference type="Pfam" id="PF01379">
    <property type="entry name" value="Porphobil_deam"/>
    <property type="match status" value="1"/>
</dbReference>
<dbReference type="SUPFAM" id="SSF53850">
    <property type="entry name" value="Periplasmic binding protein-like II"/>
    <property type="match status" value="1"/>
</dbReference>
<evidence type="ECO:0000259" key="5">
    <source>
        <dbReference type="Pfam" id="PF01379"/>
    </source>
</evidence>
<gene>
    <name evidence="6" type="ORF">GBAR_LOCUS27936</name>
</gene>
<sequence>MDKPLPAIGQTNLFTKELETALAGGQIDLIVHSLKDLPTTIAPEMKVAVIFKRDKSTDAVVLHSKHKGKRLQRAPQWKCRGHLVSAKDSTVEENLPGPGLQVCPWNLNTRMKKLDESGEYDALVLPQPDWRDSLADRIDQELDSSE</sequence>
<evidence type="ECO:0000313" key="6">
    <source>
        <dbReference type="EMBL" id="CAI8050921.1"/>
    </source>
</evidence>
<dbReference type="EC" id="2.5.1.61" evidence="2"/>
<dbReference type="EMBL" id="CASHTH010003887">
    <property type="protein sequence ID" value="CAI8050921.1"/>
    <property type="molecule type" value="Genomic_DNA"/>
</dbReference>
<organism evidence="6 7">
    <name type="scientific">Geodia barretti</name>
    <name type="common">Barrett's horny sponge</name>
    <dbReference type="NCBI Taxonomy" id="519541"/>
    <lineage>
        <taxon>Eukaryota</taxon>
        <taxon>Metazoa</taxon>
        <taxon>Porifera</taxon>
        <taxon>Demospongiae</taxon>
        <taxon>Heteroscleromorpha</taxon>
        <taxon>Tetractinellida</taxon>
        <taxon>Astrophorina</taxon>
        <taxon>Geodiidae</taxon>
        <taxon>Geodia</taxon>
    </lineage>
</organism>
<dbReference type="PANTHER" id="PTHR11557">
    <property type="entry name" value="PORPHOBILINOGEN DEAMINASE"/>
    <property type="match status" value="1"/>
</dbReference>
<dbReference type="Proteomes" id="UP001174909">
    <property type="component" value="Unassembled WGS sequence"/>
</dbReference>
<accession>A0AA35XFX3</accession>
<keyword evidence="3" id="KW-0808">Transferase</keyword>
<evidence type="ECO:0000256" key="3">
    <source>
        <dbReference type="ARBA" id="ARBA00022679"/>
    </source>
</evidence>
<evidence type="ECO:0000313" key="7">
    <source>
        <dbReference type="Proteomes" id="UP001174909"/>
    </source>
</evidence>
<protein>
    <recommendedName>
        <fullName evidence="2">hydroxymethylbilane synthase</fullName>
        <ecNumber evidence="2">2.5.1.61</ecNumber>
    </recommendedName>
</protein>
<keyword evidence="7" id="KW-1185">Reference proteome</keyword>
<evidence type="ECO:0000256" key="1">
    <source>
        <dbReference type="ARBA" id="ARBA00005638"/>
    </source>
</evidence>
<keyword evidence="4" id="KW-0627">Porphyrin biosynthesis</keyword>
<dbReference type="PANTHER" id="PTHR11557:SF0">
    <property type="entry name" value="PORPHOBILINOGEN DEAMINASE"/>
    <property type="match status" value="1"/>
</dbReference>
<name>A0AA35XFX3_GEOBA</name>
<dbReference type="InterPro" id="IPR022417">
    <property type="entry name" value="Porphobilin_deaminase_N"/>
</dbReference>
<comment type="similarity">
    <text evidence="1">Belongs to the HMBS family.</text>
</comment>
<dbReference type="GO" id="GO:0004418">
    <property type="term" value="F:hydroxymethylbilane synthase activity"/>
    <property type="evidence" value="ECO:0007669"/>
    <property type="project" value="UniProtKB-EC"/>
</dbReference>
<proteinExistence type="inferred from homology"/>
<dbReference type="AlphaFoldDB" id="A0AA35XFX3"/>
<evidence type="ECO:0000256" key="2">
    <source>
        <dbReference type="ARBA" id="ARBA00012655"/>
    </source>
</evidence>
<evidence type="ECO:0000256" key="4">
    <source>
        <dbReference type="ARBA" id="ARBA00023244"/>
    </source>
</evidence>
<dbReference type="GO" id="GO:0005737">
    <property type="term" value="C:cytoplasm"/>
    <property type="evidence" value="ECO:0007669"/>
    <property type="project" value="TreeGrafter"/>
</dbReference>
<dbReference type="GO" id="GO:0006783">
    <property type="term" value="P:heme biosynthetic process"/>
    <property type="evidence" value="ECO:0007669"/>
    <property type="project" value="TreeGrafter"/>
</dbReference>
<reference evidence="6" key="1">
    <citation type="submission" date="2023-03" db="EMBL/GenBank/DDBJ databases">
        <authorList>
            <person name="Steffen K."/>
            <person name="Cardenas P."/>
        </authorList>
    </citation>
    <scope>NUCLEOTIDE SEQUENCE</scope>
</reference>
<dbReference type="PRINTS" id="PR00151">
    <property type="entry name" value="PORPHBDMNASE"/>
</dbReference>
<feature type="domain" description="Porphobilinogen deaminase N-terminal" evidence="5">
    <location>
        <begin position="2"/>
        <end position="126"/>
    </location>
</feature>
<dbReference type="InterPro" id="IPR000860">
    <property type="entry name" value="HemC"/>
</dbReference>
<dbReference type="Gene3D" id="3.40.190.10">
    <property type="entry name" value="Periplasmic binding protein-like II"/>
    <property type="match status" value="2"/>
</dbReference>
<comment type="caution">
    <text evidence="6">The sequence shown here is derived from an EMBL/GenBank/DDBJ whole genome shotgun (WGS) entry which is preliminary data.</text>
</comment>